<proteinExistence type="predicted"/>
<dbReference type="InterPro" id="IPR000980">
    <property type="entry name" value="SH2"/>
</dbReference>
<keyword evidence="9" id="KW-1185">Reference proteome</keyword>
<sequence>MAGDFDPMDRESWYFGLITRDESVQILKEEREGGVFLVRDSTSIPGDFVLCVKEDNKISHYIINKIVDGDRVVLRIGDQEFTDLSTLLSFYKYHYLDTTPLIRPAARKVEQVKTKYDFAGRDPDDLPFHRGEILTIIRKDEEQWWTAKNAQGQTGSIPVTYVQKYDQKQMATLSPQNGSKAPGRPSSTESPTNVPVPKDLPAMAKVVKERLNIHDDTQLQMKAGDIIEVTRTNVNGWWEGNLNGKSGRFPATYVEWIEETNGTNEAA</sequence>
<dbReference type="PRINTS" id="PR00401">
    <property type="entry name" value="SH2DOMAIN"/>
</dbReference>
<dbReference type="STRING" id="947166.A0A1D1UTG6"/>
<dbReference type="GO" id="GO:0007167">
    <property type="term" value="P:enzyme-linked receptor protein signaling pathway"/>
    <property type="evidence" value="ECO:0007669"/>
    <property type="project" value="TreeGrafter"/>
</dbReference>
<organism evidence="8 9">
    <name type="scientific">Ramazzottius varieornatus</name>
    <name type="common">Water bear</name>
    <name type="synonym">Tardigrade</name>
    <dbReference type="NCBI Taxonomy" id="947166"/>
    <lineage>
        <taxon>Eukaryota</taxon>
        <taxon>Metazoa</taxon>
        <taxon>Ecdysozoa</taxon>
        <taxon>Tardigrada</taxon>
        <taxon>Eutardigrada</taxon>
        <taxon>Parachela</taxon>
        <taxon>Hypsibioidea</taxon>
        <taxon>Ramazzottiidae</taxon>
        <taxon>Ramazzottius</taxon>
    </lineage>
</organism>
<dbReference type="GO" id="GO:0016477">
    <property type="term" value="P:cell migration"/>
    <property type="evidence" value="ECO:0007669"/>
    <property type="project" value="TreeGrafter"/>
</dbReference>
<keyword evidence="1 4" id="KW-0728">SH3 domain</keyword>
<evidence type="ECO:0000256" key="1">
    <source>
        <dbReference type="ARBA" id="ARBA00022443"/>
    </source>
</evidence>
<dbReference type="PROSITE" id="PS50002">
    <property type="entry name" value="SH3"/>
    <property type="match status" value="2"/>
</dbReference>
<feature type="compositionally biased region" description="Polar residues" evidence="5">
    <location>
        <begin position="172"/>
        <end position="193"/>
    </location>
</feature>
<dbReference type="Pfam" id="PF00017">
    <property type="entry name" value="SH2"/>
    <property type="match status" value="1"/>
</dbReference>
<evidence type="ECO:0000256" key="2">
    <source>
        <dbReference type="ARBA" id="ARBA00022999"/>
    </source>
</evidence>
<feature type="domain" description="SH2" evidence="6">
    <location>
        <begin position="13"/>
        <end position="105"/>
    </location>
</feature>
<evidence type="ECO:0000259" key="7">
    <source>
        <dbReference type="PROSITE" id="PS50002"/>
    </source>
</evidence>
<dbReference type="Gene3D" id="3.30.505.10">
    <property type="entry name" value="SH2 domain"/>
    <property type="match status" value="1"/>
</dbReference>
<dbReference type="Proteomes" id="UP000186922">
    <property type="component" value="Unassembled WGS sequence"/>
</dbReference>
<feature type="domain" description="SH3" evidence="7">
    <location>
        <begin position="199"/>
        <end position="259"/>
    </location>
</feature>
<name>A0A1D1UTG6_RAMVA</name>
<dbReference type="InterPro" id="IPR051184">
    <property type="entry name" value="Tyrosine-phos_adapter"/>
</dbReference>
<dbReference type="GO" id="GO:0035591">
    <property type="term" value="F:signaling adaptor activity"/>
    <property type="evidence" value="ECO:0007669"/>
    <property type="project" value="TreeGrafter"/>
</dbReference>
<evidence type="ECO:0000256" key="5">
    <source>
        <dbReference type="SAM" id="MobiDB-lite"/>
    </source>
</evidence>
<dbReference type="InterPro" id="IPR036028">
    <property type="entry name" value="SH3-like_dom_sf"/>
</dbReference>
<gene>
    <name evidence="8" type="primary">RvY_04982-1</name>
    <name evidence="8" type="synonym">RvY_04982.1</name>
    <name evidence="8" type="ORF">RvY_04982</name>
</gene>
<dbReference type="SMART" id="SM00252">
    <property type="entry name" value="SH2"/>
    <property type="match status" value="1"/>
</dbReference>
<feature type="domain" description="SH3" evidence="7">
    <location>
        <begin position="107"/>
        <end position="167"/>
    </location>
</feature>
<evidence type="ECO:0000259" key="6">
    <source>
        <dbReference type="PROSITE" id="PS50001"/>
    </source>
</evidence>
<reference evidence="8 9" key="1">
    <citation type="journal article" date="2016" name="Nat. Commun.">
        <title>Extremotolerant tardigrade genome and improved radiotolerance of human cultured cells by tardigrade-unique protein.</title>
        <authorList>
            <person name="Hashimoto T."/>
            <person name="Horikawa D.D."/>
            <person name="Saito Y."/>
            <person name="Kuwahara H."/>
            <person name="Kozuka-Hata H."/>
            <person name="Shin-I T."/>
            <person name="Minakuchi Y."/>
            <person name="Ohishi K."/>
            <person name="Motoyama A."/>
            <person name="Aizu T."/>
            <person name="Enomoto A."/>
            <person name="Kondo K."/>
            <person name="Tanaka S."/>
            <person name="Hara Y."/>
            <person name="Koshikawa S."/>
            <person name="Sagara H."/>
            <person name="Miura T."/>
            <person name="Yokobori S."/>
            <person name="Miyagawa K."/>
            <person name="Suzuki Y."/>
            <person name="Kubo T."/>
            <person name="Oyama M."/>
            <person name="Kohara Y."/>
            <person name="Fujiyama A."/>
            <person name="Arakawa K."/>
            <person name="Katayama T."/>
            <person name="Toyoda A."/>
            <person name="Kunieda T."/>
        </authorList>
    </citation>
    <scope>NUCLEOTIDE SEQUENCE [LARGE SCALE GENOMIC DNA]</scope>
    <source>
        <strain evidence="8 9">YOKOZUNA-1</strain>
    </source>
</reference>
<dbReference type="PANTHER" id="PTHR19969:SF5">
    <property type="entry name" value="CRK-LIKE PROTEIN"/>
    <property type="match status" value="1"/>
</dbReference>
<feature type="region of interest" description="Disordered" evidence="5">
    <location>
        <begin position="172"/>
        <end position="198"/>
    </location>
</feature>
<dbReference type="SUPFAM" id="SSF55550">
    <property type="entry name" value="SH2 domain"/>
    <property type="match status" value="1"/>
</dbReference>
<dbReference type="CDD" id="cd09926">
    <property type="entry name" value="SH2_CRK_like"/>
    <property type="match status" value="1"/>
</dbReference>
<dbReference type="Pfam" id="PF07653">
    <property type="entry name" value="SH3_2"/>
    <property type="match status" value="1"/>
</dbReference>
<dbReference type="PANTHER" id="PTHR19969">
    <property type="entry name" value="SH2-SH3 ADAPTOR PROTEIN-RELATED"/>
    <property type="match status" value="1"/>
</dbReference>
<dbReference type="EMBL" id="BDGG01000002">
    <property type="protein sequence ID" value="GAU92974.1"/>
    <property type="molecule type" value="Genomic_DNA"/>
</dbReference>
<protein>
    <recommendedName>
        <fullName evidence="10">Adapter molecule Crk</fullName>
    </recommendedName>
</protein>
<dbReference type="Pfam" id="PF00018">
    <property type="entry name" value="SH3_1"/>
    <property type="match status" value="1"/>
</dbReference>
<evidence type="ECO:0008006" key="10">
    <source>
        <dbReference type="Google" id="ProtNLM"/>
    </source>
</evidence>
<dbReference type="SUPFAM" id="SSF50044">
    <property type="entry name" value="SH3-domain"/>
    <property type="match status" value="2"/>
</dbReference>
<accession>A0A1D1UTG6</accession>
<evidence type="ECO:0000313" key="9">
    <source>
        <dbReference type="Proteomes" id="UP000186922"/>
    </source>
</evidence>
<dbReference type="PROSITE" id="PS50001">
    <property type="entry name" value="SH2"/>
    <property type="match status" value="1"/>
</dbReference>
<dbReference type="AlphaFoldDB" id="A0A1D1UTG6"/>
<dbReference type="OrthoDB" id="9204160at2759"/>
<dbReference type="GO" id="GO:0005737">
    <property type="term" value="C:cytoplasm"/>
    <property type="evidence" value="ECO:0007669"/>
    <property type="project" value="TreeGrafter"/>
</dbReference>
<dbReference type="PRINTS" id="PR00452">
    <property type="entry name" value="SH3DOMAIN"/>
</dbReference>
<dbReference type="SMART" id="SM00326">
    <property type="entry name" value="SH3"/>
    <property type="match status" value="2"/>
</dbReference>
<keyword evidence="2 3" id="KW-0727">SH2 domain</keyword>
<comment type="caution">
    <text evidence="8">The sequence shown here is derived from an EMBL/GenBank/DDBJ whole genome shotgun (WGS) entry which is preliminary data.</text>
</comment>
<dbReference type="InterPro" id="IPR036860">
    <property type="entry name" value="SH2_dom_sf"/>
</dbReference>
<dbReference type="Gene3D" id="2.30.30.40">
    <property type="entry name" value="SH3 Domains"/>
    <property type="match status" value="2"/>
</dbReference>
<evidence type="ECO:0000256" key="3">
    <source>
        <dbReference type="PROSITE-ProRule" id="PRU00191"/>
    </source>
</evidence>
<evidence type="ECO:0000313" key="8">
    <source>
        <dbReference type="EMBL" id="GAU92974.1"/>
    </source>
</evidence>
<dbReference type="GO" id="GO:0030971">
    <property type="term" value="F:receptor tyrosine kinase binding"/>
    <property type="evidence" value="ECO:0007669"/>
    <property type="project" value="TreeGrafter"/>
</dbReference>
<dbReference type="InterPro" id="IPR001452">
    <property type="entry name" value="SH3_domain"/>
</dbReference>
<evidence type="ECO:0000256" key="4">
    <source>
        <dbReference type="PROSITE-ProRule" id="PRU00192"/>
    </source>
</evidence>